<dbReference type="InterPro" id="IPR056704">
    <property type="entry name" value="DUF7802"/>
</dbReference>
<dbReference type="VEuPathDB" id="FungiDB:H257_11947"/>
<feature type="transmembrane region" description="Helical" evidence="1">
    <location>
        <begin position="20"/>
        <end position="42"/>
    </location>
</feature>
<dbReference type="AlphaFoldDB" id="W4G0C1"/>
<keyword evidence="1" id="KW-1133">Transmembrane helix</keyword>
<protein>
    <recommendedName>
        <fullName evidence="2">DUF7802 domain-containing protein</fullName>
    </recommendedName>
</protein>
<accession>W4G0C1</accession>
<feature type="transmembrane region" description="Helical" evidence="1">
    <location>
        <begin position="247"/>
        <end position="266"/>
    </location>
</feature>
<dbReference type="GeneID" id="20813943"/>
<feature type="transmembrane region" description="Helical" evidence="1">
    <location>
        <begin position="49"/>
        <end position="67"/>
    </location>
</feature>
<reference evidence="3" key="1">
    <citation type="submission" date="2013-12" db="EMBL/GenBank/DDBJ databases">
        <title>The Genome Sequence of Aphanomyces astaci APO3.</title>
        <authorList>
            <consortium name="The Broad Institute Genomics Platform"/>
            <person name="Russ C."/>
            <person name="Tyler B."/>
            <person name="van West P."/>
            <person name="Dieguez-Uribeondo J."/>
            <person name="Young S.K."/>
            <person name="Zeng Q."/>
            <person name="Gargeya S."/>
            <person name="Fitzgerald M."/>
            <person name="Abouelleil A."/>
            <person name="Alvarado L."/>
            <person name="Chapman S.B."/>
            <person name="Gainer-Dewar J."/>
            <person name="Goldberg J."/>
            <person name="Griggs A."/>
            <person name="Gujja S."/>
            <person name="Hansen M."/>
            <person name="Howarth C."/>
            <person name="Imamovic A."/>
            <person name="Ireland A."/>
            <person name="Larimer J."/>
            <person name="McCowan C."/>
            <person name="Murphy C."/>
            <person name="Pearson M."/>
            <person name="Poon T.W."/>
            <person name="Priest M."/>
            <person name="Roberts A."/>
            <person name="Saif S."/>
            <person name="Shea T."/>
            <person name="Sykes S."/>
            <person name="Wortman J."/>
            <person name="Nusbaum C."/>
            <person name="Birren B."/>
        </authorList>
    </citation>
    <scope>NUCLEOTIDE SEQUENCE [LARGE SCALE GENOMIC DNA]</scope>
    <source>
        <strain evidence="3">APO3</strain>
    </source>
</reference>
<feature type="transmembrane region" description="Helical" evidence="1">
    <location>
        <begin position="296"/>
        <end position="314"/>
    </location>
</feature>
<evidence type="ECO:0000256" key="1">
    <source>
        <dbReference type="SAM" id="Phobius"/>
    </source>
</evidence>
<proteinExistence type="predicted"/>
<feature type="transmembrane region" description="Helical" evidence="1">
    <location>
        <begin position="216"/>
        <end position="241"/>
    </location>
</feature>
<feature type="transmembrane region" description="Helical" evidence="1">
    <location>
        <begin position="155"/>
        <end position="177"/>
    </location>
</feature>
<dbReference type="RefSeq" id="XP_009837331.1">
    <property type="nucleotide sequence ID" value="XM_009839029.1"/>
</dbReference>
<dbReference type="Pfam" id="PF25085">
    <property type="entry name" value="DUF7802"/>
    <property type="match status" value="1"/>
</dbReference>
<keyword evidence="1" id="KW-0812">Transmembrane</keyword>
<evidence type="ECO:0000313" key="3">
    <source>
        <dbReference type="EMBL" id="ETV73125.1"/>
    </source>
</evidence>
<dbReference type="PANTHER" id="PTHR35982:SF1">
    <property type="entry name" value="SPIROCYCLASE, AVEC FAMILY"/>
    <property type="match status" value="1"/>
</dbReference>
<feature type="transmembrane region" description="Helical" evidence="1">
    <location>
        <begin position="114"/>
        <end position="135"/>
    </location>
</feature>
<feature type="transmembrane region" description="Helical" evidence="1">
    <location>
        <begin position="79"/>
        <end position="102"/>
    </location>
</feature>
<dbReference type="PANTHER" id="PTHR35982">
    <property type="entry name" value="AGAP005361-PA"/>
    <property type="match status" value="1"/>
</dbReference>
<feature type="domain" description="DUF7802" evidence="2">
    <location>
        <begin position="9"/>
        <end position="407"/>
    </location>
</feature>
<keyword evidence="1" id="KW-0472">Membrane</keyword>
<evidence type="ECO:0000259" key="2">
    <source>
        <dbReference type="Pfam" id="PF25085"/>
    </source>
</evidence>
<sequence length="437" mass="49070">MVLNALVSFNSPLQLVLDNYSLVMIEIVSYFIFLMTCVHASASPRRTQLVLGGLVAFHTLYFGLGQLDPTLAIMWHGQALIMLFYSHVPVYAVLLFASLYYLAYIATLKLHLHLSSSIAAVGLLTLALVFPAELVGSKLLWWTWHDTDETLDDRFLNVPLAALASHAFSASSFYLLLHLLRESDCRFVFSRSQIHILCRYLTFGLEFQPANATNEYLGVGGATLLSFPLSTLAFGLTFQLFHGLLDVSTHTVLAALIVVATLWVWSSDRRGGDVDKKVVPWQYDGEWHHLWFDHALVQWGVVYLALMPLLLVVVTPSHMISLGYHQLLGDCSHVTTYSTLFGTPQSRFTYLCHLHFDEAYSFCEVPRSQLHVGDPWYKICGVGYPHGVFPNYLVVCVVVSVTLLLVLRDIFTLSRPAWIHRLPRAETHTPVKVGEGS</sequence>
<dbReference type="OrthoDB" id="188749at2759"/>
<gene>
    <name evidence="3" type="ORF">H257_11947</name>
</gene>
<feature type="transmembrane region" description="Helical" evidence="1">
    <location>
        <begin position="392"/>
        <end position="411"/>
    </location>
</feature>
<organism evidence="3">
    <name type="scientific">Aphanomyces astaci</name>
    <name type="common">Crayfish plague agent</name>
    <dbReference type="NCBI Taxonomy" id="112090"/>
    <lineage>
        <taxon>Eukaryota</taxon>
        <taxon>Sar</taxon>
        <taxon>Stramenopiles</taxon>
        <taxon>Oomycota</taxon>
        <taxon>Saprolegniomycetes</taxon>
        <taxon>Saprolegniales</taxon>
        <taxon>Verrucalvaceae</taxon>
        <taxon>Aphanomyces</taxon>
    </lineage>
</organism>
<dbReference type="EMBL" id="KI913150">
    <property type="protein sequence ID" value="ETV73125.1"/>
    <property type="molecule type" value="Genomic_DNA"/>
</dbReference>
<name>W4G0C1_APHAT</name>